<dbReference type="AlphaFoldDB" id="A0A1R3JX66"/>
<feature type="region of interest" description="Disordered" evidence="1">
    <location>
        <begin position="71"/>
        <end position="228"/>
    </location>
</feature>
<name>A0A1R3JX66_9ROSI</name>
<dbReference type="Proteomes" id="UP000187203">
    <property type="component" value="Unassembled WGS sequence"/>
</dbReference>
<feature type="compositionally biased region" description="Basic and acidic residues" evidence="1">
    <location>
        <begin position="84"/>
        <end position="94"/>
    </location>
</feature>
<feature type="compositionally biased region" description="Basic residues" evidence="1">
    <location>
        <begin position="180"/>
        <end position="215"/>
    </location>
</feature>
<keyword evidence="3" id="KW-1185">Reference proteome</keyword>
<protein>
    <submittedName>
        <fullName evidence="2">Uncharacterized protein</fullName>
    </submittedName>
</protein>
<accession>A0A1R3JX66</accession>
<evidence type="ECO:0000256" key="1">
    <source>
        <dbReference type="SAM" id="MobiDB-lite"/>
    </source>
</evidence>
<dbReference type="PROSITE" id="PS51257">
    <property type="entry name" value="PROKAR_LIPOPROTEIN"/>
    <property type="match status" value="1"/>
</dbReference>
<dbReference type="EMBL" id="AWUE01015149">
    <property type="protein sequence ID" value="OMO99410.1"/>
    <property type="molecule type" value="Genomic_DNA"/>
</dbReference>
<reference evidence="3" key="1">
    <citation type="submission" date="2013-09" db="EMBL/GenBank/DDBJ databases">
        <title>Corchorus olitorius genome sequencing.</title>
        <authorList>
            <person name="Alam M."/>
            <person name="Haque M.S."/>
            <person name="Islam M.S."/>
            <person name="Emdad E.M."/>
            <person name="Islam M.M."/>
            <person name="Ahmed B."/>
            <person name="Halim A."/>
            <person name="Hossen Q.M.M."/>
            <person name="Hossain M.Z."/>
            <person name="Ahmed R."/>
            <person name="Khan M.M."/>
            <person name="Islam R."/>
            <person name="Rashid M.M."/>
            <person name="Khan S.A."/>
            <person name="Rahman M.S."/>
            <person name="Alam M."/>
            <person name="Yahiya A.S."/>
            <person name="Khan M.S."/>
            <person name="Azam M.S."/>
            <person name="Haque T."/>
            <person name="Lashkar M.Z.H."/>
            <person name="Akhand A.I."/>
            <person name="Morshed G."/>
            <person name="Roy S."/>
            <person name="Uddin K.S."/>
            <person name="Rabeya T."/>
            <person name="Hossain A.S."/>
            <person name="Chowdhury A."/>
            <person name="Snigdha A.R."/>
            <person name="Mortoza M.S."/>
            <person name="Matin S.A."/>
            <person name="Hoque S.M.E."/>
            <person name="Islam M.K."/>
            <person name="Roy D.K."/>
            <person name="Haider R."/>
            <person name="Moosa M.M."/>
            <person name="Elias S.M."/>
            <person name="Hasan A.M."/>
            <person name="Jahan S."/>
            <person name="Shafiuddin M."/>
            <person name="Mahmood N."/>
            <person name="Shommy N.S."/>
        </authorList>
    </citation>
    <scope>NUCLEOTIDE SEQUENCE [LARGE SCALE GENOMIC DNA]</scope>
    <source>
        <strain evidence="3">cv. O-4</strain>
    </source>
</reference>
<dbReference type="OrthoDB" id="946567at2759"/>
<gene>
    <name evidence="2" type="ORF">COLO4_13317</name>
</gene>
<feature type="compositionally biased region" description="Polar residues" evidence="1">
    <location>
        <begin position="217"/>
        <end position="228"/>
    </location>
</feature>
<evidence type="ECO:0000313" key="3">
    <source>
        <dbReference type="Proteomes" id="UP000187203"/>
    </source>
</evidence>
<feature type="compositionally biased region" description="Basic and acidic residues" evidence="1">
    <location>
        <begin position="112"/>
        <end position="131"/>
    </location>
</feature>
<proteinExistence type="predicted"/>
<organism evidence="2 3">
    <name type="scientific">Corchorus olitorius</name>
    <dbReference type="NCBI Taxonomy" id="93759"/>
    <lineage>
        <taxon>Eukaryota</taxon>
        <taxon>Viridiplantae</taxon>
        <taxon>Streptophyta</taxon>
        <taxon>Embryophyta</taxon>
        <taxon>Tracheophyta</taxon>
        <taxon>Spermatophyta</taxon>
        <taxon>Magnoliopsida</taxon>
        <taxon>eudicotyledons</taxon>
        <taxon>Gunneridae</taxon>
        <taxon>Pentapetalae</taxon>
        <taxon>rosids</taxon>
        <taxon>malvids</taxon>
        <taxon>Malvales</taxon>
        <taxon>Malvaceae</taxon>
        <taxon>Grewioideae</taxon>
        <taxon>Apeibeae</taxon>
        <taxon>Corchorus</taxon>
    </lineage>
</organism>
<comment type="caution">
    <text evidence="2">The sequence shown here is derived from an EMBL/GenBank/DDBJ whole genome shotgun (WGS) entry which is preliminary data.</text>
</comment>
<sequence>MPTSRLIRLTLPYDRVRSIVALAPFACFSSFMGCGVSKFETVDQQGSPHKYRRVVQPRNDCNAAGYCPMPQRSGGAKGGGRGGGGEHAKLDLNAKKKVNSGGNGDNREDEGQDCKENNIGGHDDKDDRDDSIACPGSPSFRDYCISSPSDDDNSDDHNSEGDSNAGELIKEKQEEQCLPSKKKKSIVKSHKTFKSIVNSHKRKSILKGSRRRHLSWLRNSVSPDSPSL</sequence>
<evidence type="ECO:0000313" key="2">
    <source>
        <dbReference type="EMBL" id="OMO99410.1"/>
    </source>
</evidence>